<evidence type="ECO:0000256" key="9">
    <source>
        <dbReference type="ARBA" id="ARBA00047944"/>
    </source>
</evidence>
<dbReference type="InterPro" id="IPR029026">
    <property type="entry name" value="tRNA_m1G_MTases_N"/>
</dbReference>
<dbReference type="EC" id="2.1.1.193" evidence="10"/>
<protein>
    <recommendedName>
        <fullName evidence="10">Ribosomal RNA small subunit methyltransferase E</fullName>
        <ecNumber evidence="10">2.1.1.193</ecNumber>
    </recommendedName>
</protein>
<dbReference type="AlphaFoldDB" id="A0A1G2K8V1"/>
<keyword evidence="6 10" id="KW-0808">Transferase</keyword>
<dbReference type="GO" id="GO:0070475">
    <property type="term" value="P:rRNA base methylation"/>
    <property type="evidence" value="ECO:0007669"/>
    <property type="project" value="TreeGrafter"/>
</dbReference>
<keyword evidence="5 10" id="KW-0489">Methyltransferase</keyword>
<evidence type="ECO:0000256" key="1">
    <source>
        <dbReference type="ARBA" id="ARBA00004496"/>
    </source>
</evidence>
<evidence type="ECO:0000256" key="7">
    <source>
        <dbReference type="ARBA" id="ARBA00022691"/>
    </source>
</evidence>
<gene>
    <name evidence="12" type="ORF">A2633_02550</name>
</gene>
<dbReference type="CDD" id="cd18084">
    <property type="entry name" value="RsmE-like"/>
    <property type="match status" value="1"/>
</dbReference>
<evidence type="ECO:0000313" key="13">
    <source>
        <dbReference type="Proteomes" id="UP000177152"/>
    </source>
</evidence>
<evidence type="ECO:0000256" key="6">
    <source>
        <dbReference type="ARBA" id="ARBA00022679"/>
    </source>
</evidence>
<organism evidence="12 13">
    <name type="scientific">Candidatus Sungbacteria bacterium RIFCSPHIGHO2_01_FULL_47_32</name>
    <dbReference type="NCBI Taxonomy" id="1802264"/>
    <lineage>
        <taxon>Bacteria</taxon>
        <taxon>Candidatus Sungiibacteriota</taxon>
    </lineage>
</organism>
<comment type="catalytic activity">
    <reaction evidence="9 10">
        <text>uridine(1498) in 16S rRNA + S-adenosyl-L-methionine = N(3)-methyluridine(1498) in 16S rRNA + S-adenosyl-L-homocysteine + H(+)</text>
        <dbReference type="Rhea" id="RHEA:42920"/>
        <dbReference type="Rhea" id="RHEA-COMP:10283"/>
        <dbReference type="Rhea" id="RHEA-COMP:10284"/>
        <dbReference type="ChEBI" id="CHEBI:15378"/>
        <dbReference type="ChEBI" id="CHEBI:57856"/>
        <dbReference type="ChEBI" id="CHEBI:59789"/>
        <dbReference type="ChEBI" id="CHEBI:65315"/>
        <dbReference type="ChEBI" id="CHEBI:74502"/>
        <dbReference type="EC" id="2.1.1.193"/>
    </reaction>
</comment>
<comment type="function">
    <text evidence="8 10">Specifically methylates the N3 position of the uracil ring of uridine 1498 (m3U1498) in 16S rRNA. Acts on the fully assembled 30S ribosomal subunit.</text>
</comment>
<evidence type="ECO:0000256" key="3">
    <source>
        <dbReference type="ARBA" id="ARBA00022490"/>
    </source>
</evidence>
<dbReference type="SUPFAM" id="SSF88697">
    <property type="entry name" value="PUA domain-like"/>
    <property type="match status" value="1"/>
</dbReference>
<sequence length="245" mass="27684">MLFAAINTLCVHFMHRFYIKSEIPSEGMFILQDEAVAHQISRVLKIKTGEMIAFFNSAGFDFLGKLERVSSRFVSVKIIERRENKTDPKLDVHLHQALIKKDKFEWVLEKGTEIGVKFFHPLITERAVKTGFKMERAKKIVKEATEQSGQDRIPEVFEATLFKDVIGAIVSDAPKILFDPNGKVVDFHMHTFTNVYMFIGPEGGFTEREVLLAEKSGIEIVSFGSRLLRSETAGIIAASLFLTGN</sequence>
<dbReference type="GO" id="GO:0070042">
    <property type="term" value="F:rRNA (uridine-N3-)-methyltransferase activity"/>
    <property type="evidence" value="ECO:0007669"/>
    <property type="project" value="TreeGrafter"/>
</dbReference>
<keyword evidence="7 10" id="KW-0949">S-adenosyl-L-methionine</keyword>
<dbReference type="Proteomes" id="UP000177152">
    <property type="component" value="Unassembled WGS sequence"/>
</dbReference>
<dbReference type="InterPro" id="IPR006700">
    <property type="entry name" value="RsmE"/>
</dbReference>
<dbReference type="Gene3D" id="3.40.1280.10">
    <property type="match status" value="1"/>
</dbReference>
<dbReference type="InterPro" id="IPR046886">
    <property type="entry name" value="RsmE_MTase_dom"/>
</dbReference>
<dbReference type="InterPro" id="IPR029028">
    <property type="entry name" value="Alpha/beta_knot_MTases"/>
</dbReference>
<dbReference type="NCBIfam" id="TIGR00046">
    <property type="entry name" value="RsmE family RNA methyltransferase"/>
    <property type="match status" value="1"/>
</dbReference>
<accession>A0A1G2K8V1</accession>
<dbReference type="InterPro" id="IPR015947">
    <property type="entry name" value="PUA-like_sf"/>
</dbReference>
<reference evidence="12 13" key="1">
    <citation type="journal article" date="2016" name="Nat. Commun.">
        <title>Thousands of microbial genomes shed light on interconnected biogeochemical processes in an aquifer system.</title>
        <authorList>
            <person name="Anantharaman K."/>
            <person name="Brown C.T."/>
            <person name="Hug L.A."/>
            <person name="Sharon I."/>
            <person name="Castelle C.J."/>
            <person name="Probst A.J."/>
            <person name="Thomas B.C."/>
            <person name="Singh A."/>
            <person name="Wilkins M.J."/>
            <person name="Karaoz U."/>
            <person name="Brodie E.L."/>
            <person name="Williams K.H."/>
            <person name="Hubbard S.S."/>
            <person name="Banfield J.F."/>
        </authorList>
    </citation>
    <scope>NUCLEOTIDE SEQUENCE [LARGE SCALE GENOMIC DNA]</scope>
</reference>
<name>A0A1G2K8V1_9BACT</name>
<dbReference type="SUPFAM" id="SSF75217">
    <property type="entry name" value="alpha/beta knot"/>
    <property type="match status" value="1"/>
</dbReference>
<dbReference type="PANTHER" id="PTHR30027:SF3">
    <property type="entry name" value="16S RRNA (URACIL(1498)-N(3))-METHYLTRANSFERASE"/>
    <property type="match status" value="1"/>
</dbReference>
<evidence type="ECO:0000313" key="12">
    <source>
        <dbReference type="EMBL" id="OGZ94838.1"/>
    </source>
</evidence>
<evidence type="ECO:0000256" key="10">
    <source>
        <dbReference type="PIRNR" id="PIRNR015601"/>
    </source>
</evidence>
<evidence type="ECO:0000256" key="4">
    <source>
        <dbReference type="ARBA" id="ARBA00022552"/>
    </source>
</evidence>
<comment type="similarity">
    <text evidence="2 10">Belongs to the RNA methyltransferase RsmE family.</text>
</comment>
<evidence type="ECO:0000259" key="11">
    <source>
        <dbReference type="Pfam" id="PF04452"/>
    </source>
</evidence>
<keyword evidence="3 10" id="KW-0963">Cytoplasm</keyword>
<comment type="subcellular location">
    <subcellularLocation>
        <location evidence="1 10">Cytoplasm</location>
    </subcellularLocation>
</comment>
<evidence type="ECO:0000256" key="5">
    <source>
        <dbReference type="ARBA" id="ARBA00022603"/>
    </source>
</evidence>
<dbReference type="Pfam" id="PF04452">
    <property type="entry name" value="Methyltrans_RNA"/>
    <property type="match status" value="1"/>
</dbReference>
<feature type="domain" description="Ribosomal RNA small subunit methyltransferase E methyltransferase" evidence="11">
    <location>
        <begin position="89"/>
        <end position="240"/>
    </location>
</feature>
<dbReference type="GO" id="GO:0005737">
    <property type="term" value="C:cytoplasm"/>
    <property type="evidence" value="ECO:0007669"/>
    <property type="project" value="UniProtKB-SubCell"/>
</dbReference>
<proteinExistence type="inferred from homology"/>
<dbReference type="EMBL" id="MHQC01000025">
    <property type="protein sequence ID" value="OGZ94838.1"/>
    <property type="molecule type" value="Genomic_DNA"/>
</dbReference>
<dbReference type="PIRSF" id="PIRSF015601">
    <property type="entry name" value="MTase_slr0722"/>
    <property type="match status" value="1"/>
</dbReference>
<evidence type="ECO:0000256" key="2">
    <source>
        <dbReference type="ARBA" id="ARBA00005528"/>
    </source>
</evidence>
<dbReference type="PANTHER" id="PTHR30027">
    <property type="entry name" value="RIBOSOMAL RNA SMALL SUBUNIT METHYLTRANSFERASE E"/>
    <property type="match status" value="1"/>
</dbReference>
<keyword evidence="4 10" id="KW-0698">rRNA processing</keyword>
<evidence type="ECO:0000256" key="8">
    <source>
        <dbReference type="ARBA" id="ARBA00025699"/>
    </source>
</evidence>
<comment type="caution">
    <text evidence="12">The sequence shown here is derived from an EMBL/GenBank/DDBJ whole genome shotgun (WGS) entry which is preliminary data.</text>
</comment>